<gene>
    <name evidence="1" type="ORF">BDY19DRAFT_934697</name>
</gene>
<protein>
    <submittedName>
        <fullName evidence="1">Uncharacterized protein</fullName>
    </submittedName>
</protein>
<organism evidence="1 2">
    <name type="scientific">Irpex rosettiformis</name>
    <dbReference type="NCBI Taxonomy" id="378272"/>
    <lineage>
        <taxon>Eukaryota</taxon>
        <taxon>Fungi</taxon>
        <taxon>Dikarya</taxon>
        <taxon>Basidiomycota</taxon>
        <taxon>Agaricomycotina</taxon>
        <taxon>Agaricomycetes</taxon>
        <taxon>Polyporales</taxon>
        <taxon>Irpicaceae</taxon>
        <taxon>Irpex</taxon>
    </lineage>
</organism>
<proteinExistence type="predicted"/>
<reference evidence="1" key="1">
    <citation type="journal article" date="2021" name="Environ. Microbiol.">
        <title>Gene family expansions and transcriptome signatures uncover fungal adaptations to wood decay.</title>
        <authorList>
            <person name="Hage H."/>
            <person name="Miyauchi S."/>
            <person name="Viragh M."/>
            <person name="Drula E."/>
            <person name="Min B."/>
            <person name="Chaduli D."/>
            <person name="Navarro D."/>
            <person name="Favel A."/>
            <person name="Norest M."/>
            <person name="Lesage-Meessen L."/>
            <person name="Balint B."/>
            <person name="Merenyi Z."/>
            <person name="de Eugenio L."/>
            <person name="Morin E."/>
            <person name="Martinez A.T."/>
            <person name="Baldrian P."/>
            <person name="Stursova M."/>
            <person name="Martinez M.J."/>
            <person name="Novotny C."/>
            <person name="Magnuson J.K."/>
            <person name="Spatafora J.W."/>
            <person name="Maurice S."/>
            <person name="Pangilinan J."/>
            <person name="Andreopoulos W."/>
            <person name="LaButti K."/>
            <person name="Hundley H."/>
            <person name="Na H."/>
            <person name="Kuo A."/>
            <person name="Barry K."/>
            <person name="Lipzen A."/>
            <person name="Henrissat B."/>
            <person name="Riley R."/>
            <person name="Ahrendt S."/>
            <person name="Nagy L.G."/>
            <person name="Grigoriev I.V."/>
            <person name="Martin F."/>
            <person name="Rosso M.N."/>
        </authorList>
    </citation>
    <scope>NUCLEOTIDE SEQUENCE</scope>
    <source>
        <strain evidence="1">CBS 384.51</strain>
    </source>
</reference>
<accession>A0ACB8UAF7</accession>
<evidence type="ECO:0000313" key="2">
    <source>
        <dbReference type="Proteomes" id="UP001055072"/>
    </source>
</evidence>
<evidence type="ECO:0000313" key="1">
    <source>
        <dbReference type="EMBL" id="KAI0091245.1"/>
    </source>
</evidence>
<keyword evidence="2" id="KW-1185">Reference proteome</keyword>
<sequence length="179" mass="19753">MNSTLQSIHFTPAYERVPMALFDPAEERRALADLELLQTTTIIDPHTCISAQDAASGIQANLFPGHRATNPTMMREDLSKQSLNTLIVSSSVLISPLWSMSQIPEVAKNPLMRIATYVACISCLAALATSCILRIRLMFVANAAGTASQKVPIHYRISTVDGHYLLMVLKRRETQVNEL</sequence>
<name>A0ACB8UAF7_9APHY</name>
<comment type="caution">
    <text evidence="1">The sequence shown here is derived from an EMBL/GenBank/DDBJ whole genome shotgun (WGS) entry which is preliminary data.</text>
</comment>
<dbReference type="EMBL" id="MU274906">
    <property type="protein sequence ID" value="KAI0091245.1"/>
    <property type="molecule type" value="Genomic_DNA"/>
</dbReference>
<dbReference type="Proteomes" id="UP001055072">
    <property type="component" value="Unassembled WGS sequence"/>
</dbReference>